<dbReference type="Pfam" id="PF06256">
    <property type="entry name" value="Nucleo_LEF-12"/>
    <property type="match status" value="1"/>
</dbReference>
<name>V9LSP7_9ABAC</name>
<evidence type="ECO:0000313" key="1">
    <source>
        <dbReference type="EMBL" id="AFS51986.1"/>
    </source>
</evidence>
<proteinExistence type="predicted"/>
<accession>V9LSP7</accession>
<sequence>MVVELEEFVADDGGVEFQKRLDRVAVIATMMRRTLDVMRQLGQCTERDADTLCLSDDTAAWICGRLSSCHFVSFRVHIDRFAHPNGTLQHFGFEESLAQRYSHAAAAAAPARYTYMNYSIFRDVVALKLVVYTSHLNMYADGMPYFIDGFGSDAPRTRVRTSAAQPLSALPLLEQYIEDANAELAAADDGA</sequence>
<protein>
    <submittedName>
        <fullName evidence="1">DekiORF109</fullName>
    </submittedName>
</protein>
<reference evidence="1" key="1">
    <citation type="submission" date="2012-06" db="EMBL/GenBank/DDBJ databases">
        <title>Genomic sequencing and analysis of the Dendrolimus kikuchii nucleopolyhedrovirus.</title>
        <authorList>
            <person name="Yang M.M."/>
        </authorList>
    </citation>
    <scope>NUCLEOTIDE SEQUENCE</scope>
    <source>
        <strain evidence="1">YN</strain>
    </source>
</reference>
<dbReference type="EMBL" id="JX193905">
    <property type="protein sequence ID" value="AFS51986.1"/>
    <property type="molecule type" value="Genomic_DNA"/>
</dbReference>
<dbReference type="InterPro" id="IPR009365">
    <property type="entry name" value="Nucleo_LEF-12"/>
</dbReference>
<organism evidence="1">
    <name type="scientific">Dendrolimus kikuchii nucleopolyhedrovirus</name>
    <dbReference type="NCBI Taxonomy" id="1219875"/>
    <lineage>
        <taxon>Viruses</taxon>
        <taxon>Viruses incertae sedis</taxon>
        <taxon>Naldaviricetes</taxon>
        <taxon>Lefavirales</taxon>
        <taxon>Baculoviridae</taxon>
        <taxon>Alphabaculovirus</taxon>
    </lineage>
</organism>
<gene>
    <name evidence="1" type="primary">lef-12</name>
</gene>